<dbReference type="Pfam" id="PF00196">
    <property type="entry name" value="GerE"/>
    <property type="match status" value="1"/>
</dbReference>
<feature type="domain" description="HTH luxR-type" evidence="4">
    <location>
        <begin position="160"/>
        <end position="225"/>
    </location>
</feature>
<protein>
    <submittedName>
        <fullName evidence="6">Response regulator transcription factor</fullName>
    </submittedName>
</protein>
<dbReference type="InterPro" id="IPR000792">
    <property type="entry name" value="Tscrpt_reg_LuxR_C"/>
</dbReference>
<gene>
    <name evidence="6" type="ORF">HXX08_21860</name>
    <name evidence="7" type="ORF">OZ401_004056</name>
</gene>
<dbReference type="GO" id="GO:0000160">
    <property type="term" value="P:phosphorelay signal transduction system"/>
    <property type="evidence" value="ECO:0007669"/>
    <property type="project" value="InterPro"/>
</dbReference>
<reference evidence="7" key="2">
    <citation type="journal article" date="2024" name="Nature">
        <title>Anoxygenic phototroph of the Chloroflexota uses a type I reaction centre.</title>
        <authorList>
            <person name="Tsuji J.M."/>
            <person name="Shaw N.A."/>
            <person name="Nagashima S."/>
            <person name="Venkiteswaran J.J."/>
            <person name="Schiff S.L."/>
            <person name="Watanabe T."/>
            <person name="Fukui M."/>
            <person name="Hanada S."/>
            <person name="Tank M."/>
            <person name="Neufeld J.D."/>
        </authorList>
    </citation>
    <scope>NUCLEOTIDE SEQUENCE</scope>
    <source>
        <strain evidence="7">L227-S17</strain>
    </source>
</reference>
<accession>A0A8T7M987</accession>
<evidence type="ECO:0000256" key="1">
    <source>
        <dbReference type="ARBA" id="ARBA00022553"/>
    </source>
</evidence>
<dbReference type="SUPFAM" id="SSF52172">
    <property type="entry name" value="CheY-like"/>
    <property type="match status" value="1"/>
</dbReference>
<evidence type="ECO:0000313" key="9">
    <source>
        <dbReference type="Proteomes" id="UP001431572"/>
    </source>
</evidence>
<dbReference type="InterPro" id="IPR001789">
    <property type="entry name" value="Sig_transdc_resp-reg_receiver"/>
</dbReference>
<evidence type="ECO:0000313" key="8">
    <source>
        <dbReference type="Proteomes" id="UP000521676"/>
    </source>
</evidence>
<dbReference type="AlphaFoldDB" id="A0A8T7M987"/>
<feature type="modified residue" description="4-aspartylphosphate" evidence="3">
    <location>
        <position position="57"/>
    </location>
</feature>
<sequence>MAETLRILLVDDHVLFREGLASLLSSQNDLQVLGQASNGQEALIKARELMPDVVFMDVDMPIMNGLDATRAISNEMPYIKIIMLTVSEEEEILFQAIKNGAQGYLLKNIRAAEIVEMLRGIGSGEAPISRLMAARLLREFSRQNQNNAATPQTQPEQTSATDAIEQLTLREKEVLKLVAERATNKEIAVILNISEYTVKNHLRNILAKLHLHNRAQAAQIILKAESKQR</sequence>
<organism evidence="6 8">
    <name type="scientific">Candidatus Chlorohelix allophototropha</name>
    <dbReference type="NCBI Taxonomy" id="3003348"/>
    <lineage>
        <taxon>Bacteria</taxon>
        <taxon>Bacillati</taxon>
        <taxon>Chloroflexota</taxon>
        <taxon>Chloroflexia</taxon>
        <taxon>Candidatus Chloroheliales</taxon>
        <taxon>Candidatus Chloroheliaceae</taxon>
        <taxon>Candidatus Chlorohelix</taxon>
    </lineage>
</organism>
<dbReference type="Pfam" id="PF00072">
    <property type="entry name" value="Response_reg"/>
    <property type="match status" value="1"/>
</dbReference>
<dbReference type="EMBL" id="CP128400">
    <property type="protein sequence ID" value="WJW68445.1"/>
    <property type="molecule type" value="Genomic_DNA"/>
</dbReference>
<dbReference type="SMART" id="SM00421">
    <property type="entry name" value="HTH_LUXR"/>
    <property type="match status" value="1"/>
</dbReference>
<evidence type="ECO:0000313" key="6">
    <source>
        <dbReference type="EMBL" id="NWJ48512.1"/>
    </source>
</evidence>
<dbReference type="Proteomes" id="UP000521676">
    <property type="component" value="Unassembled WGS sequence"/>
</dbReference>
<evidence type="ECO:0000313" key="7">
    <source>
        <dbReference type="EMBL" id="WJW68445.1"/>
    </source>
</evidence>
<dbReference type="InterPro" id="IPR011006">
    <property type="entry name" value="CheY-like_superfamily"/>
</dbReference>
<keyword evidence="2" id="KW-0238">DNA-binding</keyword>
<evidence type="ECO:0000259" key="5">
    <source>
        <dbReference type="PROSITE" id="PS50110"/>
    </source>
</evidence>
<dbReference type="SMART" id="SM00448">
    <property type="entry name" value="REC"/>
    <property type="match status" value="1"/>
</dbReference>
<dbReference type="CDD" id="cd06170">
    <property type="entry name" value="LuxR_C_like"/>
    <property type="match status" value="1"/>
</dbReference>
<dbReference type="Gene3D" id="3.40.50.2300">
    <property type="match status" value="1"/>
</dbReference>
<dbReference type="PROSITE" id="PS50043">
    <property type="entry name" value="HTH_LUXR_2"/>
    <property type="match status" value="1"/>
</dbReference>
<dbReference type="InterPro" id="IPR039420">
    <property type="entry name" value="WalR-like"/>
</dbReference>
<reference evidence="6 8" key="1">
    <citation type="submission" date="2020-06" db="EMBL/GenBank/DDBJ databases">
        <title>Anoxygenic phototrophic Chloroflexota member uses a Type I reaction center.</title>
        <authorList>
            <person name="Tsuji J.M."/>
            <person name="Shaw N.A."/>
            <person name="Nagashima S."/>
            <person name="Venkiteswaran J."/>
            <person name="Schiff S.L."/>
            <person name="Hanada S."/>
            <person name="Tank M."/>
            <person name="Neufeld J.D."/>
        </authorList>
    </citation>
    <scope>NUCLEOTIDE SEQUENCE [LARGE SCALE GENOMIC DNA]</scope>
    <source>
        <strain evidence="6">L227-S17</strain>
    </source>
</reference>
<dbReference type="CDD" id="cd17535">
    <property type="entry name" value="REC_NarL-like"/>
    <property type="match status" value="1"/>
</dbReference>
<evidence type="ECO:0000256" key="3">
    <source>
        <dbReference type="PROSITE-ProRule" id="PRU00169"/>
    </source>
</evidence>
<dbReference type="GO" id="GO:0003677">
    <property type="term" value="F:DNA binding"/>
    <property type="evidence" value="ECO:0007669"/>
    <property type="project" value="UniProtKB-KW"/>
</dbReference>
<dbReference type="EMBL" id="JACATZ010000003">
    <property type="protein sequence ID" value="NWJ48512.1"/>
    <property type="molecule type" value="Genomic_DNA"/>
</dbReference>
<dbReference type="InterPro" id="IPR016032">
    <property type="entry name" value="Sig_transdc_resp-reg_C-effctor"/>
</dbReference>
<feature type="domain" description="Response regulatory" evidence="5">
    <location>
        <begin position="6"/>
        <end position="122"/>
    </location>
</feature>
<name>A0A8T7M987_9CHLR</name>
<dbReference type="PANTHER" id="PTHR43214">
    <property type="entry name" value="TWO-COMPONENT RESPONSE REGULATOR"/>
    <property type="match status" value="1"/>
</dbReference>
<proteinExistence type="predicted"/>
<dbReference type="RefSeq" id="WP_341470349.1">
    <property type="nucleotide sequence ID" value="NZ_CP128400.1"/>
</dbReference>
<keyword evidence="1 3" id="KW-0597">Phosphoprotein</keyword>
<dbReference type="Proteomes" id="UP001431572">
    <property type="component" value="Chromosome 2"/>
</dbReference>
<dbReference type="GO" id="GO:0006355">
    <property type="term" value="P:regulation of DNA-templated transcription"/>
    <property type="evidence" value="ECO:0007669"/>
    <property type="project" value="InterPro"/>
</dbReference>
<evidence type="ECO:0000259" key="4">
    <source>
        <dbReference type="PROSITE" id="PS50043"/>
    </source>
</evidence>
<keyword evidence="9" id="KW-1185">Reference proteome</keyword>
<dbReference type="InterPro" id="IPR058245">
    <property type="entry name" value="NreC/VraR/RcsB-like_REC"/>
</dbReference>
<dbReference type="PANTHER" id="PTHR43214:SF43">
    <property type="entry name" value="TWO-COMPONENT RESPONSE REGULATOR"/>
    <property type="match status" value="1"/>
</dbReference>
<evidence type="ECO:0000256" key="2">
    <source>
        <dbReference type="ARBA" id="ARBA00023125"/>
    </source>
</evidence>
<dbReference type="PRINTS" id="PR00038">
    <property type="entry name" value="HTHLUXR"/>
</dbReference>
<dbReference type="SUPFAM" id="SSF46894">
    <property type="entry name" value="C-terminal effector domain of the bipartite response regulators"/>
    <property type="match status" value="1"/>
</dbReference>
<dbReference type="PROSITE" id="PS50110">
    <property type="entry name" value="RESPONSE_REGULATORY"/>
    <property type="match status" value="1"/>
</dbReference>